<sequence length="231" mass="24893">MPASHPPEKGNKERRLRQLATAALFGGALLLLVALFWWLLSKDTASTRRPVNPPQMLTLPPPLPPPPPPPEQPPEPETPPEEIPDPEPQEPVPADEPEPVPDTSDPVTMEADAQAGTDNFGIRSGSGGGMSGTGAGGAGNATYGRYLGYVMQQAIAREDRLKRLAFRLQVDVWMDPDGRITRVELSRGSGNEEADIAVVEALRALDRVDQRPPASLTFPARVLVQGRRPGL</sequence>
<dbReference type="GO" id="GO:0016020">
    <property type="term" value="C:membrane"/>
    <property type="evidence" value="ECO:0007669"/>
    <property type="project" value="UniProtKB-SubCell"/>
</dbReference>
<evidence type="ECO:0000313" key="8">
    <source>
        <dbReference type="Proteomes" id="UP000547058"/>
    </source>
</evidence>
<accession>A0A7W3IHS2</accession>
<keyword evidence="3 6" id="KW-1133">Transmembrane helix</keyword>
<proteinExistence type="predicted"/>
<dbReference type="AlphaFoldDB" id="A0A7W3IHS2"/>
<evidence type="ECO:0000256" key="3">
    <source>
        <dbReference type="ARBA" id="ARBA00022989"/>
    </source>
</evidence>
<evidence type="ECO:0000256" key="4">
    <source>
        <dbReference type="ARBA" id="ARBA00023136"/>
    </source>
</evidence>
<reference evidence="7 8" key="1">
    <citation type="submission" date="2020-08" db="EMBL/GenBank/DDBJ databases">
        <title>Stenotrophomonas tumulicola JCM 30961.</title>
        <authorList>
            <person name="Deng Y."/>
        </authorList>
    </citation>
    <scope>NUCLEOTIDE SEQUENCE [LARGE SCALE GENOMIC DNA]</scope>
    <source>
        <strain evidence="7 8">JCM 30961</strain>
    </source>
</reference>
<dbReference type="RefSeq" id="WP_182338049.1">
    <property type="nucleotide sequence ID" value="NZ_JACGXS010000001.1"/>
</dbReference>
<comment type="caution">
    <text evidence="7">The sequence shown here is derived from an EMBL/GenBank/DDBJ whole genome shotgun (WGS) entry which is preliminary data.</text>
</comment>
<dbReference type="InterPro" id="IPR006260">
    <property type="entry name" value="TonB/TolA_C"/>
</dbReference>
<dbReference type="Gene3D" id="3.30.1150.10">
    <property type="match status" value="1"/>
</dbReference>
<name>A0A7W3IHS2_9GAMM</name>
<feature type="region of interest" description="Disordered" evidence="5">
    <location>
        <begin position="46"/>
        <end position="109"/>
    </location>
</feature>
<evidence type="ECO:0000256" key="6">
    <source>
        <dbReference type="SAM" id="Phobius"/>
    </source>
</evidence>
<feature type="compositionally biased region" description="Acidic residues" evidence="5">
    <location>
        <begin position="78"/>
        <end position="99"/>
    </location>
</feature>
<dbReference type="NCBIfam" id="TIGR01352">
    <property type="entry name" value="tonB_Cterm"/>
    <property type="match status" value="1"/>
</dbReference>
<comment type="subcellular location">
    <subcellularLocation>
        <location evidence="1">Membrane</location>
        <topology evidence="1">Single-pass membrane protein</topology>
    </subcellularLocation>
</comment>
<keyword evidence="4 6" id="KW-0472">Membrane</keyword>
<organism evidence="7 8">
    <name type="scientific">Stenotrophomonas tumulicola</name>
    <dbReference type="NCBI Taxonomy" id="1685415"/>
    <lineage>
        <taxon>Bacteria</taxon>
        <taxon>Pseudomonadati</taxon>
        <taxon>Pseudomonadota</taxon>
        <taxon>Gammaproteobacteria</taxon>
        <taxon>Lysobacterales</taxon>
        <taxon>Lysobacteraceae</taxon>
        <taxon>Stenotrophomonas</taxon>
    </lineage>
</organism>
<evidence type="ECO:0000256" key="5">
    <source>
        <dbReference type="SAM" id="MobiDB-lite"/>
    </source>
</evidence>
<dbReference type="SUPFAM" id="SSF74653">
    <property type="entry name" value="TolA/TonB C-terminal domain"/>
    <property type="match status" value="1"/>
</dbReference>
<keyword evidence="2 6" id="KW-0812">Transmembrane</keyword>
<keyword evidence="8" id="KW-1185">Reference proteome</keyword>
<evidence type="ECO:0000313" key="7">
    <source>
        <dbReference type="EMBL" id="MBA8680899.1"/>
    </source>
</evidence>
<protein>
    <submittedName>
        <fullName evidence="7">TonB family protein</fullName>
    </submittedName>
</protein>
<feature type="transmembrane region" description="Helical" evidence="6">
    <location>
        <begin position="19"/>
        <end position="40"/>
    </location>
</feature>
<dbReference type="Proteomes" id="UP000547058">
    <property type="component" value="Unassembled WGS sequence"/>
</dbReference>
<dbReference type="EMBL" id="JACGXS010000001">
    <property type="protein sequence ID" value="MBA8680899.1"/>
    <property type="molecule type" value="Genomic_DNA"/>
</dbReference>
<gene>
    <name evidence="7" type="ORF">H4O11_03665</name>
</gene>
<dbReference type="Pfam" id="PF13103">
    <property type="entry name" value="TonB_2"/>
    <property type="match status" value="1"/>
</dbReference>
<evidence type="ECO:0000256" key="1">
    <source>
        <dbReference type="ARBA" id="ARBA00004167"/>
    </source>
</evidence>
<evidence type="ECO:0000256" key="2">
    <source>
        <dbReference type="ARBA" id="ARBA00022692"/>
    </source>
</evidence>
<feature type="compositionally biased region" description="Pro residues" evidence="5">
    <location>
        <begin position="59"/>
        <end position="77"/>
    </location>
</feature>